<evidence type="ECO:0000313" key="1">
    <source>
        <dbReference type="EnsemblMetazoa" id="G6304.1:cds"/>
    </source>
</evidence>
<dbReference type="AlphaFoldDB" id="A0A8W8NL33"/>
<proteinExistence type="predicted"/>
<organism evidence="1 2">
    <name type="scientific">Magallana gigas</name>
    <name type="common">Pacific oyster</name>
    <name type="synonym">Crassostrea gigas</name>
    <dbReference type="NCBI Taxonomy" id="29159"/>
    <lineage>
        <taxon>Eukaryota</taxon>
        <taxon>Metazoa</taxon>
        <taxon>Spiralia</taxon>
        <taxon>Lophotrochozoa</taxon>
        <taxon>Mollusca</taxon>
        <taxon>Bivalvia</taxon>
        <taxon>Autobranchia</taxon>
        <taxon>Pteriomorphia</taxon>
        <taxon>Ostreida</taxon>
        <taxon>Ostreoidea</taxon>
        <taxon>Ostreidae</taxon>
        <taxon>Magallana</taxon>
    </lineage>
</organism>
<protein>
    <submittedName>
        <fullName evidence="1">Uncharacterized protein</fullName>
    </submittedName>
</protein>
<reference evidence="1" key="1">
    <citation type="submission" date="2022-08" db="UniProtKB">
        <authorList>
            <consortium name="EnsemblMetazoa"/>
        </authorList>
    </citation>
    <scope>IDENTIFICATION</scope>
    <source>
        <strain evidence="1">05x7-T-G4-1.051#20</strain>
    </source>
</reference>
<dbReference type="Proteomes" id="UP000005408">
    <property type="component" value="Unassembled WGS sequence"/>
</dbReference>
<dbReference type="EnsemblMetazoa" id="G6304.1">
    <property type="protein sequence ID" value="G6304.1:cds"/>
    <property type="gene ID" value="G6304"/>
</dbReference>
<accession>A0A8W8NL33</accession>
<keyword evidence="2" id="KW-1185">Reference proteome</keyword>
<sequence length="192" mass="21839">MFIDIFNEYLNFGLKNNTFKVTSQAHVISPTLTVGEVVSLFNVTQFVFTYEGGPQAEEENLSTSRIRSAADKADVQAVNAFQILMAGGRIFPPKKNKQPLFHITVIILHITLSEVTRYKTYIDGKAKESEENRNSDHPVRTVDHRKGALFVKSKYSIIEKEVKEAGEMNPVLMKASMWRIHLKTTSEKPFFQ</sequence>
<name>A0A8W8NL33_MAGGI</name>
<evidence type="ECO:0000313" key="2">
    <source>
        <dbReference type="Proteomes" id="UP000005408"/>
    </source>
</evidence>